<reference evidence="1 2" key="1">
    <citation type="submission" date="2019-06" db="EMBL/GenBank/DDBJ databases">
        <title>Genome Sequence of the Brown Rot Fungal Pathogen Monilinia laxa.</title>
        <authorList>
            <person name="De Miccolis Angelini R.M."/>
            <person name="Landi L."/>
            <person name="Abate D."/>
            <person name="Pollastro S."/>
            <person name="Romanazzi G."/>
            <person name="Faretra F."/>
        </authorList>
    </citation>
    <scope>NUCLEOTIDE SEQUENCE [LARGE SCALE GENOMIC DNA]</scope>
    <source>
        <strain evidence="1 2">Mlax316</strain>
    </source>
</reference>
<name>A0A5N6KCJ7_MONLA</name>
<proteinExistence type="predicted"/>
<dbReference type="OrthoDB" id="10527099at2759"/>
<evidence type="ECO:0000313" key="1">
    <source>
        <dbReference type="EMBL" id="KAB8301138.1"/>
    </source>
</evidence>
<dbReference type="Proteomes" id="UP000326757">
    <property type="component" value="Unassembled WGS sequence"/>
</dbReference>
<dbReference type="EMBL" id="VIGI01000004">
    <property type="protein sequence ID" value="KAB8301138.1"/>
    <property type="molecule type" value="Genomic_DNA"/>
</dbReference>
<accession>A0A5N6KCJ7</accession>
<evidence type="ECO:0000313" key="2">
    <source>
        <dbReference type="Proteomes" id="UP000326757"/>
    </source>
</evidence>
<comment type="caution">
    <text evidence="1">The sequence shown here is derived from an EMBL/GenBank/DDBJ whole genome shotgun (WGS) entry which is preliminary data.</text>
</comment>
<dbReference type="AlphaFoldDB" id="A0A5N6KCJ7"/>
<keyword evidence="2" id="KW-1185">Reference proteome</keyword>
<sequence>MNVYLGLSISSLWTKEVHLNNQGATVVRVIACKIAANETLSKSLIENHELLYQENKVLTTSQETELGRTRRHEGNSSE</sequence>
<protein>
    <submittedName>
        <fullName evidence="1">Uncharacterized protein</fullName>
    </submittedName>
</protein>
<organism evidence="1 2">
    <name type="scientific">Monilinia laxa</name>
    <name type="common">Brown rot fungus</name>
    <name type="synonym">Sclerotinia laxa</name>
    <dbReference type="NCBI Taxonomy" id="61186"/>
    <lineage>
        <taxon>Eukaryota</taxon>
        <taxon>Fungi</taxon>
        <taxon>Dikarya</taxon>
        <taxon>Ascomycota</taxon>
        <taxon>Pezizomycotina</taxon>
        <taxon>Leotiomycetes</taxon>
        <taxon>Helotiales</taxon>
        <taxon>Sclerotiniaceae</taxon>
        <taxon>Monilinia</taxon>
    </lineage>
</organism>
<gene>
    <name evidence="1" type="ORF">EYC80_003038</name>
</gene>